<feature type="transmembrane region" description="Helical" evidence="1">
    <location>
        <begin position="195"/>
        <end position="218"/>
    </location>
</feature>
<dbReference type="EMBL" id="GDHC01000453">
    <property type="protein sequence ID" value="JAQ18176.1"/>
    <property type="molecule type" value="Transcribed_RNA"/>
</dbReference>
<evidence type="ECO:0000313" key="2">
    <source>
        <dbReference type="EMBL" id="JAQ18176.1"/>
    </source>
</evidence>
<name>A0A146MHG0_LYGHE</name>
<organism evidence="2">
    <name type="scientific">Lygus hesperus</name>
    <name type="common">Western plant bug</name>
    <dbReference type="NCBI Taxonomy" id="30085"/>
    <lineage>
        <taxon>Eukaryota</taxon>
        <taxon>Metazoa</taxon>
        <taxon>Ecdysozoa</taxon>
        <taxon>Arthropoda</taxon>
        <taxon>Hexapoda</taxon>
        <taxon>Insecta</taxon>
        <taxon>Pterygota</taxon>
        <taxon>Neoptera</taxon>
        <taxon>Paraneoptera</taxon>
        <taxon>Hemiptera</taxon>
        <taxon>Heteroptera</taxon>
        <taxon>Panheteroptera</taxon>
        <taxon>Cimicomorpha</taxon>
        <taxon>Miridae</taxon>
        <taxon>Mirini</taxon>
        <taxon>Lygus</taxon>
    </lineage>
</organism>
<dbReference type="AlphaFoldDB" id="A0A146MHG0"/>
<reference evidence="2" key="1">
    <citation type="journal article" date="2016" name="Gigascience">
        <title>De novo construction of an expanded transcriptome assembly for the western tarnished plant bug, Lygus hesperus.</title>
        <authorList>
            <person name="Tassone E.E."/>
            <person name="Geib S.M."/>
            <person name="Hall B."/>
            <person name="Fabrick J.A."/>
            <person name="Brent C.S."/>
            <person name="Hull J.J."/>
        </authorList>
    </citation>
    <scope>NUCLEOTIDE SEQUENCE</scope>
</reference>
<keyword evidence="1" id="KW-1133">Transmembrane helix</keyword>
<keyword evidence="1" id="KW-0472">Membrane</keyword>
<proteinExistence type="predicted"/>
<evidence type="ECO:0000256" key="1">
    <source>
        <dbReference type="SAM" id="Phobius"/>
    </source>
</evidence>
<gene>
    <name evidence="2" type="ORF">g.23402</name>
</gene>
<keyword evidence="1" id="KW-0812">Transmembrane</keyword>
<protein>
    <submittedName>
        <fullName evidence="2">Uncharacterized protein</fullName>
    </submittedName>
</protein>
<accession>A0A146MHG0</accession>
<sequence length="238" mass="25976">MYHTVGSVYCVPVYTVAFSYVHRIYQACSTVSVGLHYCRRTSVPSYPAHTRCVVYSSRVSHTLLDVSSPLSHSFSSVSITPPSTLSHCSTVSANVFESSRRLQPCKPAVCIPESLLLGCRTSVCNSFHSFSQRSASLHPVSTVYRSSVVCTYGSRVVCHHMLACSEMCTGCCRSTASSHRLYWNVLRSAFVNAYIYLYLLITCASASPLLSTPTLILISTLPSSSSVPPPFVSHGRIP</sequence>